<dbReference type="PROSITE" id="PS51375">
    <property type="entry name" value="PPR"/>
    <property type="match status" value="9"/>
</dbReference>
<evidence type="ECO:0000256" key="1">
    <source>
        <dbReference type="ARBA" id="ARBA00007626"/>
    </source>
</evidence>
<name>A0ABD1ZIW1_9MARC</name>
<dbReference type="SUPFAM" id="SSF48452">
    <property type="entry name" value="TPR-like"/>
    <property type="match status" value="1"/>
</dbReference>
<dbReference type="InterPro" id="IPR011990">
    <property type="entry name" value="TPR-like_helical_dom_sf"/>
</dbReference>
<evidence type="ECO:0000256" key="3">
    <source>
        <dbReference type="PROSITE-ProRule" id="PRU00708"/>
    </source>
</evidence>
<feature type="region of interest" description="Disordered" evidence="4">
    <location>
        <begin position="129"/>
        <end position="176"/>
    </location>
</feature>
<feature type="repeat" description="PPR" evidence="3">
    <location>
        <begin position="357"/>
        <end position="391"/>
    </location>
</feature>
<dbReference type="Pfam" id="PF01535">
    <property type="entry name" value="PPR"/>
    <property type="match status" value="2"/>
</dbReference>
<feature type="repeat" description="PPR" evidence="3">
    <location>
        <begin position="427"/>
        <end position="461"/>
    </location>
</feature>
<feature type="compositionally biased region" description="Polar residues" evidence="4">
    <location>
        <begin position="622"/>
        <end position="645"/>
    </location>
</feature>
<dbReference type="Pfam" id="PF12854">
    <property type="entry name" value="PPR_1"/>
    <property type="match status" value="1"/>
</dbReference>
<feature type="repeat" description="PPR" evidence="3">
    <location>
        <begin position="497"/>
        <end position="531"/>
    </location>
</feature>
<feature type="repeat" description="PPR" evidence="3">
    <location>
        <begin position="567"/>
        <end position="601"/>
    </location>
</feature>
<sequence length="645" mass="71748">MMMATTAVYRAGTAIRGTDVGIAVQDFSRLHFSPKGSGLQKGNGLKECCSCTLGAAAGKGGSGFELKCHVGITSQQIESPTSKVCATLKQAELSRDQLVLPSAAAHPLEIALHQLRLLPENLDLAIEQQDNERSDRKSSLFSDESPGVSSSESSARGKNAWTGIRRQKRMPTLPPWTEDDFRQREKLILEAILAEQNEQRVLVVDVLDSWVGKITRVELTNLMKAFGYMKQVDLALDILYWMQKQKGRLKPNRHVYSTILGVLGRGGMVSKARELFDSEVVRGLNSVIIYNAMMGAYVKSGLFKRAWKLYEELCERGLEADEVTFNTLFSGISKSDMPIQMAEKLFSKMKKSGVLAGRFTYNTLIMLYSKAGNFKAASKMLDEMRSADHLPDLCTFNTIIGMHARAGQHEEAVQVFSTLKEVGLKADTVTYTNLIQMFNQAHMWNEAVECFSEMLEVGCKPDLMTYSLMVHVHGRAGRPKEAEQAIRQMQKSGFRPNVVTWSSLIQVYGRLGMLAELNSGFAEMQKSGCKPDATLYNIVMNAYAQASLPSQAACLFRKMLSQDIQPTAACYNTMIHAYAQVGQIEEARAVAQKMMRAGFGADKLSRRYLRHGTLPANRRKQNPSSPGRQMDTFLSPSFSKQPIYL</sequence>
<evidence type="ECO:0008006" key="7">
    <source>
        <dbReference type="Google" id="ProtNLM"/>
    </source>
</evidence>
<dbReference type="Gene3D" id="1.25.40.10">
    <property type="entry name" value="Tetratricopeptide repeat domain"/>
    <property type="match status" value="4"/>
</dbReference>
<feature type="repeat" description="PPR" evidence="3">
    <location>
        <begin position="392"/>
        <end position="426"/>
    </location>
</feature>
<dbReference type="Proteomes" id="UP001605036">
    <property type="component" value="Unassembled WGS sequence"/>
</dbReference>
<reference evidence="5 6" key="1">
    <citation type="submission" date="2024-09" db="EMBL/GenBank/DDBJ databases">
        <title>Chromosome-scale assembly of Riccia fluitans.</title>
        <authorList>
            <person name="Paukszto L."/>
            <person name="Sawicki J."/>
            <person name="Karawczyk K."/>
            <person name="Piernik-Szablinska J."/>
            <person name="Szczecinska M."/>
            <person name="Mazdziarz M."/>
        </authorList>
    </citation>
    <scope>NUCLEOTIDE SEQUENCE [LARGE SCALE GENOMIC DNA]</scope>
    <source>
        <strain evidence="5">Rf_01</strain>
        <tissue evidence="5">Aerial parts of the thallus</tissue>
    </source>
</reference>
<dbReference type="Pfam" id="PF13812">
    <property type="entry name" value="PPR_3"/>
    <property type="match status" value="1"/>
</dbReference>
<keyword evidence="2" id="KW-0677">Repeat</keyword>
<evidence type="ECO:0000313" key="6">
    <source>
        <dbReference type="Proteomes" id="UP001605036"/>
    </source>
</evidence>
<feature type="repeat" description="PPR" evidence="3">
    <location>
        <begin position="532"/>
        <end position="566"/>
    </location>
</feature>
<dbReference type="EMBL" id="JBHFFA010000001">
    <property type="protein sequence ID" value="KAL2651390.1"/>
    <property type="molecule type" value="Genomic_DNA"/>
</dbReference>
<organism evidence="5 6">
    <name type="scientific">Riccia fluitans</name>
    <dbReference type="NCBI Taxonomy" id="41844"/>
    <lineage>
        <taxon>Eukaryota</taxon>
        <taxon>Viridiplantae</taxon>
        <taxon>Streptophyta</taxon>
        <taxon>Embryophyta</taxon>
        <taxon>Marchantiophyta</taxon>
        <taxon>Marchantiopsida</taxon>
        <taxon>Marchantiidae</taxon>
        <taxon>Marchantiales</taxon>
        <taxon>Ricciaceae</taxon>
        <taxon>Riccia</taxon>
    </lineage>
</organism>
<protein>
    <recommendedName>
        <fullName evidence="7">Pentatricopeptide repeat-containing protein</fullName>
    </recommendedName>
</protein>
<evidence type="ECO:0000256" key="4">
    <source>
        <dbReference type="SAM" id="MobiDB-lite"/>
    </source>
</evidence>
<accession>A0ABD1ZIW1</accession>
<evidence type="ECO:0000256" key="2">
    <source>
        <dbReference type="ARBA" id="ARBA00022737"/>
    </source>
</evidence>
<dbReference type="Pfam" id="PF13041">
    <property type="entry name" value="PPR_2"/>
    <property type="match status" value="3"/>
</dbReference>
<gene>
    <name evidence="5" type="ORF">R1flu_019518</name>
</gene>
<proteinExistence type="inferred from homology"/>
<dbReference type="PANTHER" id="PTHR47447">
    <property type="entry name" value="OS03G0856100 PROTEIN"/>
    <property type="match status" value="1"/>
</dbReference>
<dbReference type="NCBIfam" id="TIGR00756">
    <property type="entry name" value="PPR"/>
    <property type="match status" value="8"/>
</dbReference>
<feature type="compositionally biased region" description="Low complexity" evidence="4">
    <location>
        <begin position="142"/>
        <end position="154"/>
    </location>
</feature>
<feature type="repeat" description="PPR" evidence="3">
    <location>
        <begin position="286"/>
        <end position="320"/>
    </location>
</feature>
<feature type="region of interest" description="Disordered" evidence="4">
    <location>
        <begin position="611"/>
        <end position="645"/>
    </location>
</feature>
<comment type="similarity">
    <text evidence="1">Belongs to the PPR family. P subfamily.</text>
</comment>
<feature type="repeat" description="PPR" evidence="3">
    <location>
        <begin position="462"/>
        <end position="496"/>
    </location>
</feature>
<dbReference type="InterPro" id="IPR002885">
    <property type="entry name" value="PPR_rpt"/>
</dbReference>
<keyword evidence="6" id="KW-1185">Reference proteome</keyword>
<dbReference type="PANTHER" id="PTHR47447:SF29">
    <property type="entry name" value="PPR CONTAINING PLANT PROTEIN"/>
    <property type="match status" value="1"/>
</dbReference>
<dbReference type="AlphaFoldDB" id="A0ABD1ZIW1"/>
<comment type="caution">
    <text evidence="5">The sequence shown here is derived from an EMBL/GenBank/DDBJ whole genome shotgun (WGS) entry which is preliminary data.</text>
</comment>
<evidence type="ECO:0000313" key="5">
    <source>
        <dbReference type="EMBL" id="KAL2651390.1"/>
    </source>
</evidence>
<feature type="repeat" description="PPR" evidence="3">
    <location>
        <begin position="321"/>
        <end position="356"/>
    </location>
</feature>